<dbReference type="EMBL" id="BTSX01000001">
    <property type="protein sequence ID" value="GMS79162.1"/>
    <property type="molecule type" value="Genomic_DNA"/>
</dbReference>
<dbReference type="AlphaFoldDB" id="A0AAV5S9K8"/>
<comment type="caution">
    <text evidence="1">The sequence shown here is derived from an EMBL/GenBank/DDBJ whole genome shotgun (WGS) entry which is preliminary data.</text>
</comment>
<sequence length="190" mass="20990">FFRSRSSNRRSCLSTALGMAGNPSVTSGSFASPSAPTLASFMPTACVLPKFSLIPARVSSLFSGRTTSPAEFRRGSPGFFAAFDDSSFSRFLKSLSEFPCHLSAESNFSFRCQLPLDELLLFPNIGPLSFPLFSSPLRFFLHMTSAATVMRRAAKGRRYERIPPRTCINHGVLHQSWQRHVERSAATARD</sequence>
<gene>
    <name evidence="1" type="ORF">PENTCL1PPCAC_1337</name>
</gene>
<evidence type="ECO:0000313" key="1">
    <source>
        <dbReference type="EMBL" id="GMS79162.1"/>
    </source>
</evidence>
<protein>
    <recommendedName>
        <fullName evidence="3">Ribosomal protein</fullName>
    </recommendedName>
</protein>
<evidence type="ECO:0000313" key="2">
    <source>
        <dbReference type="Proteomes" id="UP001432027"/>
    </source>
</evidence>
<keyword evidence="2" id="KW-1185">Reference proteome</keyword>
<organism evidence="1 2">
    <name type="scientific">Pristionchus entomophagus</name>
    <dbReference type="NCBI Taxonomy" id="358040"/>
    <lineage>
        <taxon>Eukaryota</taxon>
        <taxon>Metazoa</taxon>
        <taxon>Ecdysozoa</taxon>
        <taxon>Nematoda</taxon>
        <taxon>Chromadorea</taxon>
        <taxon>Rhabditida</taxon>
        <taxon>Rhabditina</taxon>
        <taxon>Diplogasteromorpha</taxon>
        <taxon>Diplogasteroidea</taxon>
        <taxon>Neodiplogasteridae</taxon>
        <taxon>Pristionchus</taxon>
    </lineage>
</organism>
<evidence type="ECO:0008006" key="3">
    <source>
        <dbReference type="Google" id="ProtNLM"/>
    </source>
</evidence>
<proteinExistence type="predicted"/>
<reference evidence="1" key="1">
    <citation type="submission" date="2023-10" db="EMBL/GenBank/DDBJ databases">
        <title>Genome assembly of Pristionchus species.</title>
        <authorList>
            <person name="Yoshida K."/>
            <person name="Sommer R.J."/>
        </authorList>
    </citation>
    <scope>NUCLEOTIDE SEQUENCE</scope>
    <source>
        <strain evidence="1">RS0144</strain>
    </source>
</reference>
<accession>A0AAV5S9K8</accession>
<name>A0AAV5S9K8_9BILA</name>
<dbReference type="Proteomes" id="UP001432027">
    <property type="component" value="Unassembled WGS sequence"/>
</dbReference>
<feature type="non-terminal residue" evidence="1">
    <location>
        <position position="190"/>
    </location>
</feature>
<feature type="non-terminal residue" evidence="1">
    <location>
        <position position="1"/>
    </location>
</feature>